<evidence type="ECO:0000313" key="3">
    <source>
        <dbReference type="Proteomes" id="UP000023482"/>
    </source>
</evidence>
<proteinExistence type="predicted"/>
<dbReference type="Proteomes" id="UP000023482">
    <property type="component" value="Unassembled WGS sequence"/>
</dbReference>
<evidence type="ECO:0000313" key="2">
    <source>
        <dbReference type="EMBL" id="EWC92956.1"/>
    </source>
</evidence>
<protein>
    <submittedName>
        <fullName evidence="2">Uncharacterized protein</fullName>
    </submittedName>
</protein>
<dbReference type="EMBL" id="JDFF01000010">
    <property type="protein sequence ID" value="EWC92956.1"/>
    <property type="molecule type" value="Genomic_DNA"/>
</dbReference>
<gene>
    <name evidence="2" type="ORF">HMPREF0636_0935</name>
</gene>
<sequence length="115" mass="12885">MSPDMNTQAMNHDPHSPVFIRGKATPNKQVKEQAPPSRSIDWRRIIELALLLALVVAAVYLVSRFVTPQLVTIVGIIAGFLLLRFVVRTVLQVTFTILGFLFWLAIFVAILICIL</sequence>
<reference evidence="2 3" key="1">
    <citation type="submission" date="2014-01" db="EMBL/GenBank/DDBJ databases">
        <authorList>
            <person name="Durkin A.S."/>
            <person name="McCorrison J."/>
            <person name="Torralba M."/>
            <person name="Gillis M."/>
            <person name="Haft D.H."/>
            <person name="Methe B."/>
            <person name="Sutton G."/>
            <person name="Nelson K.E."/>
        </authorList>
    </citation>
    <scope>NUCLEOTIDE SEQUENCE [LARGE SCALE GENOMIC DNA]</scope>
    <source>
        <strain evidence="2 3">ATCC 51270</strain>
    </source>
</reference>
<comment type="caution">
    <text evidence="2">The sequence shown here is derived from an EMBL/GenBank/DDBJ whole genome shotgun (WGS) entry which is preliminary data.</text>
</comment>
<name>Z4WTW6_9PORP</name>
<evidence type="ECO:0000256" key="1">
    <source>
        <dbReference type="SAM" id="MobiDB-lite"/>
    </source>
</evidence>
<dbReference type="AlphaFoldDB" id="Z4WTW6"/>
<accession>Z4WTW6</accession>
<dbReference type="PATRIC" id="fig|887901.3.peg.525"/>
<organism evidence="2 3">
    <name type="scientific">Porphyromonas catoniae ATCC 51270</name>
    <dbReference type="NCBI Taxonomy" id="887901"/>
    <lineage>
        <taxon>Bacteria</taxon>
        <taxon>Pseudomonadati</taxon>
        <taxon>Bacteroidota</taxon>
        <taxon>Bacteroidia</taxon>
        <taxon>Bacteroidales</taxon>
        <taxon>Porphyromonadaceae</taxon>
        <taxon>Porphyromonas</taxon>
    </lineage>
</organism>
<feature type="compositionally biased region" description="Polar residues" evidence="1">
    <location>
        <begin position="1"/>
        <end position="10"/>
    </location>
</feature>
<keyword evidence="3" id="KW-1185">Reference proteome</keyword>
<feature type="region of interest" description="Disordered" evidence="1">
    <location>
        <begin position="1"/>
        <end position="35"/>
    </location>
</feature>